<dbReference type="GO" id="GO:0003824">
    <property type="term" value="F:catalytic activity"/>
    <property type="evidence" value="ECO:0007669"/>
    <property type="project" value="InterPro"/>
</dbReference>
<dbReference type="GO" id="GO:0051539">
    <property type="term" value="F:4 iron, 4 sulfur cluster binding"/>
    <property type="evidence" value="ECO:0007669"/>
    <property type="project" value="UniProtKB-KW"/>
</dbReference>
<protein>
    <recommendedName>
        <fullName evidence="6">Radical SAM core domain-containing protein</fullName>
    </recommendedName>
</protein>
<organism evidence="7">
    <name type="scientific">marine sediment metagenome</name>
    <dbReference type="NCBI Taxonomy" id="412755"/>
    <lineage>
        <taxon>unclassified sequences</taxon>
        <taxon>metagenomes</taxon>
        <taxon>ecological metagenomes</taxon>
    </lineage>
</organism>
<dbReference type="GO" id="GO:0002926">
    <property type="term" value="P:tRNA wobble base 5-methoxycarbonylmethyl-2-thiouridinylation"/>
    <property type="evidence" value="ECO:0007669"/>
    <property type="project" value="TreeGrafter"/>
</dbReference>
<evidence type="ECO:0000313" key="7">
    <source>
        <dbReference type="EMBL" id="GAH01728.1"/>
    </source>
</evidence>
<keyword evidence="5" id="KW-0411">Iron-sulfur</keyword>
<keyword evidence="3" id="KW-0479">Metal-binding</keyword>
<dbReference type="InterPro" id="IPR058240">
    <property type="entry name" value="rSAM_sf"/>
</dbReference>
<dbReference type="GO" id="GO:0046872">
    <property type="term" value="F:metal ion binding"/>
    <property type="evidence" value="ECO:0007669"/>
    <property type="project" value="UniProtKB-KW"/>
</dbReference>
<evidence type="ECO:0000256" key="2">
    <source>
        <dbReference type="ARBA" id="ARBA00022691"/>
    </source>
</evidence>
<accession>X1DZ96</accession>
<dbReference type="PANTHER" id="PTHR11135">
    <property type="entry name" value="HISTONE ACETYLTRANSFERASE-RELATED"/>
    <property type="match status" value="1"/>
</dbReference>
<evidence type="ECO:0000256" key="5">
    <source>
        <dbReference type="ARBA" id="ARBA00023014"/>
    </source>
</evidence>
<comment type="caution">
    <text evidence="7">The sequence shown here is derived from an EMBL/GenBank/DDBJ whole genome shotgun (WGS) entry which is preliminary data.</text>
</comment>
<sequence length="124" mass="13803">MLAEATAFVKASRVNSIRFSTRPDTIDRPRLDMIKNFPVSTVELGVQSMDDRVLASTKRGHTSSDTQIAVQRLKEFNYEIGVQLMVGLPGDDRERLLVSAQQVAELKPDFIRIYPTVVLAGSPL</sequence>
<evidence type="ECO:0000259" key="6">
    <source>
        <dbReference type="Pfam" id="PF04055"/>
    </source>
</evidence>
<name>X1DZ96_9ZZZZ</name>
<keyword evidence="4" id="KW-0408">Iron</keyword>
<keyword evidence="2" id="KW-0949">S-adenosyl-L-methionine</keyword>
<evidence type="ECO:0000256" key="4">
    <source>
        <dbReference type="ARBA" id="ARBA00023004"/>
    </source>
</evidence>
<gene>
    <name evidence="7" type="ORF">S01H4_43791</name>
</gene>
<dbReference type="InterPro" id="IPR039661">
    <property type="entry name" value="ELP3"/>
</dbReference>
<evidence type="ECO:0000256" key="3">
    <source>
        <dbReference type="ARBA" id="ARBA00022723"/>
    </source>
</evidence>
<dbReference type="EMBL" id="BART01024196">
    <property type="protein sequence ID" value="GAH01728.1"/>
    <property type="molecule type" value="Genomic_DNA"/>
</dbReference>
<reference evidence="7" key="1">
    <citation type="journal article" date="2014" name="Front. Microbiol.">
        <title>High frequency of phylogenetically diverse reductive dehalogenase-homologous genes in deep subseafloor sedimentary metagenomes.</title>
        <authorList>
            <person name="Kawai M."/>
            <person name="Futagami T."/>
            <person name="Toyoda A."/>
            <person name="Takaki Y."/>
            <person name="Nishi S."/>
            <person name="Hori S."/>
            <person name="Arai W."/>
            <person name="Tsubouchi T."/>
            <person name="Morono Y."/>
            <person name="Uchiyama I."/>
            <person name="Ito T."/>
            <person name="Fujiyama A."/>
            <person name="Inagaki F."/>
            <person name="Takami H."/>
        </authorList>
    </citation>
    <scope>NUCLEOTIDE SEQUENCE</scope>
    <source>
        <strain evidence="7">Expedition CK06-06</strain>
    </source>
</reference>
<dbReference type="GO" id="GO:0005737">
    <property type="term" value="C:cytoplasm"/>
    <property type="evidence" value="ECO:0007669"/>
    <property type="project" value="TreeGrafter"/>
</dbReference>
<dbReference type="InterPro" id="IPR023404">
    <property type="entry name" value="rSAM_horseshoe"/>
</dbReference>
<feature type="non-terminal residue" evidence="7">
    <location>
        <position position="124"/>
    </location>
</feature>
<dbReference type="Gene3D" id="3.80.30.20">
    <property type="entry name" value="tm_1862 like domain"/>
    <property type="match status" value="1"/>
</dbReference>
<feature type="domain" description="Radical SAM core" evidence="6">
    <location>
        <begin position="13"/>
        <end position="97"/>
    </location>
</feature>
<keyword evidence="1" id="KW-0004">4Fe-4S</keyword>
<evidence type="ECO:0000256" key="1">
    <source>
        <dbReference type="ARBA" id="ARBA00022485"/>
    </source>
</evidence>
<dbReference type="Pfam" id="PF04055">
    <property type="entry name" value="Radical_SAM"/>
    <property type="match status" value="1"/>
</dbReference>
<proteinExistence type="predicted"/>
<dbReference type="SUPFAM" id="SSF102114">
    <property type="entry name" value="Radical SAM enzymes"/>
    <property type="match status" value="1"/>
</dbReference>
<dbReference type="PANTHER" id="PTHR11135:SF0">
    <property type="entry name" value="ELONGATOR COMPLEX PROTEIN 3"/>
    <property type="match status" value="1"/>
</dbReference>
<dbReference type="InterPro" id="IPR007197">
    <property type="entry name" value="rSAM"/>
</dbReference>
<dbReference type="AlphaFoldDB" id="X1DZ96"/>